<keyword evidence="4" id="KW-0413">Isomerase</keyword>
<name>A0A1A8TIW3_9GAMM</name>
<evidence type="ECO:0000256" key="2">
    <source>
        <dbReference type="PIRSR" id="PIRSR613078-2"/>
    </source>
</evidence>
<dbReference type="OrthoDB" id="9781415at2"/>
<evidence type="ECO:0000313" key="5">
    <source>
        <dbReference type="Proteomes" id="UP000092544"/>
    </source>
</evidence>
<organism evidence="4 5">
    <name type="scientific">Marinomonas spartinae</name>
    <dbReference type="NCBI Taxonomy" id="1792290"/>
    <lineage>
        <taxon>Bacteria</taxon>
        <taxon>Pseudomonadati</taxon>
        <taxon>Pseudomonadota</taxon>
        <taxon>Gammaproteobacteria</taxon>
        <taxon>Oceanospirillales</taxon>
        <taxon>Oceanospirillaceae</taxon>
        <taxon>Marinomonas</taxon>
    </lineage>
</organism>
<dbReference type="CDD" id="cd07067">
    <property type="entry name" value="HP_PGM_like"/>
    <property type="match status" value="1"/>
</dbReference>
<dbReference type="InterPro" id="IPR029033">
    <property type="entry name" value="His_PPase_superfam"/>
</dbReference>
<dbReference type="EMBL" id="FLOB01000006">
    <property type="protein sequence ID" value="SBS33654.1"/>
    <property type="molecule type" value="Genomic_DNA"/>
</dbReference>
<dbReference type="Gene3D" id="3.40.50.1240">
    <property type="entry name" value="Phosphoglycerate mutase-like"/>
    <property type="match status" value="1"/>
</dbReference>
<evidence type="ECO:0000313" key="4">
    <source>
        <dbReference type="EMBL" id="SBS33654.1"/>
    </source>
</evidence>
<dbReference type="AlphaFoldDB" id="A0A1A8TIW3"/>
<dbReference type="SMART" id="SM00855">
    <property type="entry name" value="PGAM"/>
    <property type="match status" value="1"/>
</dbReference>
<evidence type="ECO:0000256" key="1">
    <source>
        <dbReference type="PIRSR" id="PIRSR613078-1"/>
    </source>
</evidence>
<feature type="site" description="Transition state stabilizer" evidence="3">
    <location>
        <position position="170"/>
    </location>
</feature>
<feature type="active site" description="Tele-phosphohistidine intermediate" evidence="1">
    <location>
        <position position="10"/>
    </location>
</feature>
<evidence type="ECO:0000256" key="3">
    <source>
        <dbReference type="PIRSR" id="PIRSR613078-3"/>
    </source>
</evidence>
<accession>A0A1A8TIW3</accession>
<dbReference type="Pfam" id="PF00300">
    <property type="entry name" value="His_Phos_1"/>
    <property type="match status" value="1"/>
</dbReference>
<dbReference type="EC" id="5.4.2.11" evidence="4"/>
<dbReference type="InterPro" id="IPR013078">
    <property type="entry name" value="His_Pase_superF_clade-1"/>
</dbReference>
<dbReference type="Proteomes" id="UP000092544">
    <property type="component" value="Unassembled WGS sequence"/>
</dbReference>
<gene>
    <name evidence="4" type="primary">gpmA</name>
    <name evidence="4" type="ORF">MSP8886_02828</name>
</gene>
<protein>
    <submittedName>
        <fullName evidence="4">2,3-bisphosphoglycerate-dependent phosphoglycerate mutase</fullName>
        <ecNumber evidence="4">5.4.2.11</ecNumber>
    </submittedName>
</protein>
<reference evidence="4 5" key="1">
    <citation type="submission" date="2016-06" db="EMBL/GenBank/DDBJ databases">
        <authorList>
            <person name="Kjaerup R.B."/>
            <person name="Dalgaard T.S."/>
            <person name="Juul-Madsen H.R."/>
        </authorList>
    </citation>
    <scope>NUCLEOTIDE SEQUENCE [LARGE SCALE GENOMIC DNA]</scope>
    <source>
        <strain evidence="4 5">CECT 8886</strain>
    </source>
</reference>
<keyword evidence="5" id="KW-1185">Reference proteome</keyword>
<dbReference type="SUPFAM" id="SSF53254">
    <property type="entry name" value="Phosphoglycerate mutase-like"/>
    <property type="match status" value="1"/>
</dbReference>
<dbReference type="STRING" id="1792290.MSP8886_02828"/>
<feature type="active site" description="Proton donor/acceptor" evidence="1">
    <location>
        <position position="95"/>
    </location>
</feature>
<feature type="binding site" evidence="2">
    <location>
        <position position="65"/>
    </location>
    <ligand>
        <name>substrate</name>
    </ligand>
</feature>
<dbReference type="GO" id="GO:0004619">
    <property type="term" value="F:phosphoglycerate mutase activity"/>
    <property type="evidence" value="ECO:0007669"/>
    <property type="project" value="UniProtKB-EC"/>
</dbReference>
<sequence>MTARFALIRHGAYQQLTDVPSALQPFPLTEEGEEEVRRQARAFGQWLAQTNQRLNPVVDTSTLLRAFQTGGLYIDELRPFFLGEPRIQSTFSLCERSVGAVANLTIKEIERILELDPRFDLPPKNWKSNSEYCLPFDGAESLNQAGERVADHIRSWHDKAEAGIKLFIGHGASFRHGACHLNVIDFCDIRRFSMHYGHPIVMELADNQAPNRLYGEWKQRQIQDVPD</sequence>
<proteinExistence type="predicted"/>
<dbReference type="RefSeq" id="WP_067017484.1">
    <property type="nucleotide sequence ID" value="NZ_FLOB01000006.1"/>
</dbReference>